<proteinExistence type="predicted"/>
<dbReference type="InterPro" id="IPR027417">
    <property type="entry name" value="P-loop_NTPase"/>
</dbReference>
<dbReference type="KEGG" id="cmv:CMUST_01180"/>
<dbReference type="AlphaFoldDB" id="A0A0G3GVL8"/>
<evidence type="ECO:0000313" key="2">
    <source>
        <dbReference type="Proteomes" id="UP000035199"/>
    </source>
</evidence>
<protein>
    <submittedName>
        <fullName evidence="1">Phage terminase-like protein, large subunit</fullName>
    </submittedName>
</protein>
<dbReference type="STRING" id="571915.CMUST_01180"/>
<evidence type="ECO:0000313" key="1">
    <source>
        <dbReference type="EMBL" id="AKK04585.1"/>
    </source>
</evidence>
<reference evidence="1 2" key="1">
    <citation type="journal article" date="2015" name="Genome Announc.">
        <title>Complete Genome Sequence of the Type Strain Corynebacterium mustelae DSM 45274, Isolated from Various Tissues of a Male Ferret with Lethal Sepsis.</title>
        <authorList>
            <person name="Ruckert C."/>
            <person name="Eimer J."/>
            <person name="Winkler A."/>
            <person name="Tauch A."/>
        </authorList>
    </citation>
    <scope>NUCLEOTIDE SEQUENCE [LARGE SCALE GENOMIC DNA]</scope>
    <source>
        <strain evidence="1 2">DSM 45274</strain>
    </source>
</reference>
<name>A0A0G3GVL8_9CORY</name>
<dbReference type="EMBL" id="CP011542">
    <property type="protein sequence ID" value="AKK04585.1"/>
    <property type="molecule type" value="Genomic_DNA"/>
</dbReference>
<dbReference type="PATRIC" id="fig|571915.4.peg.241"/>
<keyword evidence="2" id="KW-1185">Reference proteome</keyword>
<dbReference type="Proteomes" id="UP000035199">
    <property type="component" value="Chromosome"/>
</dbReference>
<organism evidence="1 2">
    <name type="scientific">Corynebacterium mustelae</name>
    <dbReference type="NCBI Taxonomy" id="571915"/>
    <lineage>
        <taxon>Bacteria</taxon>
        <taxon>Bacillati</taxon>
        <taxon>Actinomycetota</taxon>
        <taxon>Actinomycetes</taxon>
        <taxon>Mycobacteriales</taxon>
        <taxon>Corynebacteriaceae</taxon>
        <taxon>Corynebacterium</taxon>
    </lineage>
</organism>
<sequence>MVSVAPQNRLDTLPEGVPKLTLGWEALAWAGKYLHHPNGIRQGKPWKFTPNQARFILWFYSINEFGAWNYAEAHRRLAKGSGKSPFAATAALIDFLAPVRLDHFDPTIIGGCIGKPVQMPWVQIAAVSEKQTENTMRMVRAMVAKKRNPQLHKDYELDPGKTQINLVPEGKLEVITSSATTQEGAEVTLVIGDELEHWTPSNGGVELYDTLLDNLTKSGNRLLGTLNAWKPGVGTVGETVFDAWVDQELGKTKAERKILMDARKAPPDTTLADPVSLRRGLEFVYADCPWADIDAIMSRIWTPSSKPDDAKRKYLNWPTTSYDAWVQPTDLEQMARPDIRVEQGERIAMFFDGSLSRDSTALVGCRVSDGHVFLIGAWEPGNSHDGTAEKVDVDAVDRKVRWAKGYYNVAAYFADVREWESFTKVEWPRLFRGSLALWAVPSGANAEPVAWDMRSKLFDFTRACELVEREISEHSFTYDGSAVLTTHITNARRAVNRYGTSIRKESPNSAKKIDGAVCLIGARMVRRKLLEAEFDSNQYDGEAVFV</sequence>
<reference evidence="2" key="2">
    <citation type="submission" date="2015-05" db="EMBL/GenBank/DDBJ databases">
        <title>Complete genome sequence of Corynebacterium mustelae DSM 45274, isolated from various tissues of a male ferret with lethal sepsis.</title>
        <authorList>
            <person name="Ruckert C."/>
            <person name="Albersmeier A."/>
            <person name="Winkler A."/>
            <person name="Tauch A."/>
        </authorList>
    </citation>
    <scope>NUCLEOTIDE SEQUENCE [LARGE SCALE GENOMIC DNA]</scope>
    <source>
        <strain evidence="2">DSM 45274</strain>
    </source>
</reference>
<accession>A0A0G3GVL8</accession>
<dbReference type="Gene3D" id="3.40.50.300">
    <property type="entry name" value="P-loop containing nucleotide triphosphate hydrolases"/>
    <property type="match status" value="1"/>
</dbReference>
<gene>
    <name evidence="1" type="ORF">CMUST_01180</name>
</gene>